<organism evidence="1 2">
    <name type="scientific">Calycomorphotria hydatis</name>
    <dbReference type="NCBI Taxonomy" id="2528027"/>
    <lineage>
        <taxon>Bacteria</taxon>
        <taxon>Pseudomonadati</taxon>
        <taxon>Planctomycetota</taxon>
        <taxon>Planctomycetia</taxon>
        <taxon>Planctomycetales</taxon>
        <taxon>Planctomycetaceae</taxon>
        <taxon>Calycomorphotria</taxon>
    </lineage>
</organism>
<dbReference type="EMBL" id="CP036316">
    <property type="protein sequence ID" value="QDT66894.1"/>
    <property type="molecule type" value="Genomic_DNA"/>
</dbReference>
<dbReference type="RefSeq" id="WP_145266398.1">
    <property type="nucleotide sequence ID" value="NZ_CP036316.1"/>
</dbReference>
<gene>
    <name evidence="1" type="ORF">V22_41660</name>
</gene>
<reference evidence="1 2" key="1">
    <citation type="submission" date="2019-02" db="EMBL/GenBank/DDBJ databases">
        <title>Deep-cultivation of Planctomycetes and their phenomic and genomic characterization uncovers novel biology.</title>
        <authorList>
            <person name="Wiegand S."/>
            <person name="Jogler M."/>
            <person name="Boedeker C."/>
            <person name="Pinto D."/>
            <person name="Vollmers J."/>
            <person name="Rivas-Marin E."/>
            <person name="Kohn T."/>
            <person name="Peeters S.H."/>
            <person name="Heuer A."/>
            <person name="Rast P."/>
            <person name="Oberbeckmann S."/>
            <person name="Bunk B."/>
            <person name="Jeske O."/>
            <person name="Meyerdierks A."/>
            <person name="Storesund J.E."/>
            <person name="Kallscheuer N."/>
            <person name="Luecker S."/>
            <person name="Lage O.M."/>
            <person name="Pohl T."/>
            <person name="Merkel B.J."/>
            <person name="Hornburger P."/>
            <person name="Mueller R.-W."/>
            <person name="Bruemmer F."/>
            <person name="Labrenz M."/>
            <person name="Spormann A.M."/>
            <person name="Op den Camp H."/>
            <person name="Overmann J."/>
            <person name="Amann R."/>
            <person name="Jetten M.S.M."/>
            <person name="Mascher T."/>
            <person name="Medema M.H."/>
            <person name="Devos D.P."/>
            <person name="Kaster A.-K."/>
            <person name="Ovreas L."/>
            <person name="Rohde M."/>
            <person name="Galperin M.Y."/>
            <person name="Jogler C."/>
        </authorList>
    </citation>
    <scope>NUCLEOTIDE SEQUENCE [LARGE SCALE GENOMIC DNA]</scope>
    <source>
        <strain evidence="1 2">V22</strain>
    </source>
</reference>
<accession>A0A517TEU1</accession>
<evidence type="ECO:0000313" key="2">
    <source>
        <dbReference type="Proteomes" id="UP000319976"/>
    </source>
</evidence>
<name>A0A517TEU1_9PLAN</name>
<protein>
    <submittedName>
        <fullName evidence="1">Uncharacterized protein</fullName>
    </submittedName>
</protein>
<evidence type="ECO:0000313" key="1">
    <source>
        <dbReference type="EMBL" id="QDT66894.1"/>
    </source>
</evidence>
<dbReference type="KEGG" id="chya:V22_41660"/>
<dbReference type="Proteomes" id="UP000319976">
    <property type="component" value="Chromosome"/>
</dbReference>
<dbReference type="AlphaFoldDB" id="A0A517TEU1"/>
<proteinExistence type="predicted"/>
<sequence length="65" mass="6803">MTTLRVDSCRLRDGLAKVAINNGDGLGEPGASATGAHFVCFTADCEMGWLKLAPATAHFVCFTAD</sequence>
<keyword evidence="2" id="KW-1185">Reference proteome</keyword>